<evidence type="ECO:0008006" key="3">
    <source>
        <dbReference type="Google" id="ProtNLM"/>
    </source>
</evidence>
<dbReference type="InterPro" id="IPR019734">
    <property type="entry name" value="TPR_rpt"/>
</dbReference>
<evidence type="ECO:0000313" key="2">
    <source>
        <dbReference type="Proteomes" id="UP000460751"/>
    </source>
</evidence>
<name>A0A9X5B5K5_9GAMM</name>
<organism evidence="1 2">
    <name type="scientific">Vreelandella halophila</name>
    <dbReference type="NCBI Taxonomy" id="86177"/>
    <lineage>
        <taxon>Bacteria</taxon>
        <taxon>Pseudomonadati</taxon>
        <taxon>Pseudomonadota</taxon>
        <taxon>Gammaproteobacteria</taxon>
        <taxon>Oceanospirillales</taxon>
        <taxon>Halomonadaceae</taxon>
        <taxon>Vreelandella</taxon>
    </lineage>
</organism>
<proteinExistence type="predicted"/>
<keyword evidence="2" id="KW-1185">Reference proteome</keyword>
<protein>
    <recommendedName>
        <fullName evidence="3">Tetratricopeptide repeat protein</fullName>
    </recommendedName>
</protein>
<accession>A0A9X5B5K5</accession>
<dbReference type="EMBL" id="WMEX01000003">
    <property type="protein sequence ID" value="MYL26307.1"/>
    <property type="molecule type" value="Genomic_DNA"/>
</dbReference>
<dbReference type="InterPro" id="IPR029063">
    <property type="entry name" value="SAM-dependent_MTases_sf"/>
</dbReference>
<dbReference type="CDD" id="cd02440">
    <property type="entry name" value="AdoMet_MTases"/>
    <property type="match status" value="1"/>
</dbReference>
<dbReference type="Proteomes" id="UP000460751">
    <property type="component" value="Unassembled WGS sequence"/>
</dbReference>
<dbReference type="RefSeq" id="WP_160898486.1">
    <property type="nucleotide sequence ID" value="NZ_WMEX01000003.1"/>
</dbReference>
<reference evidence="1 2" key="1">
    <citation type="submission" date="2019-11" db="EMBL/GenBank/DDBJ databases">
        <title>Genome sequences of 17 halophilic strains isolated from different environments.</title>
        <authorList>
            <person name="Furrow R.E."/>
        </authorList>
    </citation>
    <scope>NUCLEOTIDE SEQUENCE [LARGE SCALE GENOMIC DNA]</scope>
    <source>
        <strain evidence="1 2">22507_15_FS</strain>
    </source>
</reference>
<dbReference type="OrthoDB" id="649979at2"/>
<dbReference type="Gene3D" id="1.25.40.10">
    <property type="entry name" value="Tetratricopeptide repeat domain"/>
    <property type="match status" value="1"/>
</dbReference>
<dbReference type="Gene3D" id="3.40.50.150">
    <property type="entry name" value="Vaccinia Virus protein VP39"/>
    <property type="match status" value="1"/>
</dbReference>
<dbReference type="SUPFAM" id="SSF53335">
    <property type="entry name" value="S-adenosyl-L-methionine-dependent methyltransferases"/>
    <property type="match status" value="1"/>
</dbReference>
<dbReference type="SUPFAM" id="SSF48452">
    <property type="entry name" value="TPR-like"/>
    <property type="match status" value="1"/>
</dbReference>
<evidence type="ECO:0000313" key="1">
    <source>
        <dbReference type="EMBL" id="MYL26307.1"/>
    </source>
</evidence>
<gene>
    <name evidence="1" type="ORF">GLW01_05800</name>
</gene>
<sequence length="667" mass="75203">MQAQTQLEQVTREQEAAMARRLLQANELYRFANSPETEPAMRGHARQQVREALDVVLGAQPEHPEALNLLGRVAMDEGRLEEAGEVLGRARVAAPDSGQVLANLGYLALMREEAEQAEALFDEALTHERQSAPAFAGKAHALRQQQRFDQAYLHYRTLLDHGAEWDSVYAGMLECARHLDVHQADSALAQDAIRLLSHPGLPHQELSRFVTNLLRQQYAQEMAPGDWLLDAVCADELLLLALETTLLADAELERLITQARRALLLEVRDTGELYESRQRLAMALSRYATRTGFAQVVSEEEDAFIRELDANLKVELRDSFQPEEVAAGLIIRSLYGALFHQSYAQHIGRLALADWPEGMQPLMAETYYHKADEEAYKQQFQEKQDELALARADLPHAWPCWHNLRIHHEQPLKQELEQSLGIDTSAWPETVRILVIGAGSGQHAMELANYFTDVEVVAVDENLAGLAHGNRLAQEKGLQNIVFWPYSLATRFIQDGNQVQMVEIRQLPSEGHDGTPIKTLAQQALGSGGLLHIHTGEHGASRVDVALRRMMERHRLQPTTETLRRLRRMILNNPQHEAYQELLNEPDFYATAGCRKRWFFPEDGNQLHALMDNLSSEVDWKLLRARDTDGANLATAPVVRQLQAQAFGSGTQSLVGQGLSLYFQRRR</sequence>
<comment type="caution">
    <text evidence="1">The sequence shown here is derived from an EMBL/GenBank/DDBJ whole genome shotgun (WGS) entry which is preliminary data.</text>
</comment>
<dbReference type="InterPro" id="IPR011990">
    <property type="entry name" value="TPR-like_helical_dom_sf"/>
</dbReference>
<dbReference type="SMART" id="SM00028">
    <property type="entry name" value="TPR"/>
    <property type="match status" value="3"/>
</dbReference>
<dbReference type="AlphaFoldDB" id="A0A9X5B5K5"/>